<protein>
    <recommendedName>
        <fullName evidence="12">Innexin</fullName>
    </recommendedName>
</protein>
<feature type="transmembrane region" description="Helical" evidence="12">
    <location>
        <begin position="101"/>
        <end position="119"/>
    </location>
</feature>
<dbReference type="Pfam" id="PF00876">
    <property type="entry name" value="Innexin"/>
    <property type="match status" value="1"/>
</dbReference>
<comment type="caution">
    <text evidence="12">Lacks conserved residue(s) required for the propagation of feature annotation.</text>
</comment>
<comment type="function">
    <text evidence="12">Structural component of the gap junctions.</text>
</comment>
<evidence type="ECO:0000313" key="13">
    <source>
        <dbReference type="Proteomes" id="UP000887577"/>
    </source>
</evidence>
<dbReference type="PANTHER" id="PTHR11893">
    <property type="entry name" value="INNEXIN"/>
    <property type="match status" value="1"/>
</dbReference>
<evidence type="ECO:0000256" key="7">
    <source>
        <dbReference type="ARBA" id="ARBA00022949"/>
    </source>
</evidence>
<name>A0A914YYW6_9BILA</name>
<evidence type="ECO:0000256" key="2">
    <source>
        <dbReference type="ARBA" id="ARBA00004651"/>
    </source>
</evidence>
<evidence type="ECO:0000256" key="6">
    <source>
        <dbReference type="ARBA" id="ARBA00022868"/>
    </source>
</evidence>
<sequence>MLCALELSHIFLGFHWLYLPQAIGFFAPKMFWHFAARHSELDYLSIIHFIRGLRKNIGEELNGNIKRITNFMIRHMSSLKHESAFFLIRSPIVILYLFKKWLYFFNAVLQFYFIIIFVGDDSWSWGFHTFTYVYSGIGSNETRLPTSPNFPTLTYCEPPYFVDGFKEVDHASCVMTINYLTEKIYIIAYFWILIVAFSAFLSALYATIYYSVPYFRTNFVVSRIRNIKSGVTEWKVNEFLNEYLHADGLLALNLVENSCDKILSEKLLCEFWDKWQERSKPTYKSLPQPFDNTDKHVVEFDSNSPLI</sequence>
<accession>A0A914YYW6</accession>
<evidence type="ECO:0000256" key="12">
    <source>
        <dbReference type="RuleBase" id="RU010713"/>
    </source>
</evidence>
<dbReference type="PROSITE" id="PS51013">
    <property type="entry name" value="PANNEXIN"/>
    <property type="match status" value="1"/>
</dbReference>
<feature type="transmembrane region" description="Helical" evidence="12">
    <location>
        <begin position="184"/>
        <end position="206"/>
    </location>
</feature>
<keyword evidence="6" id="KW-0303">Gap junction</keyword>
<keyword evidence="11 12" id="KW-0407">Ion channel</keyword>
<dbReference type="WBParaSite" id="PSU_v2.g4828.t1">
    <property type="protein sequence ID" value="PSU_v2.g4828.t1"/>
    <property type="gene ID" value="PSU_v2.g4828"/>
</dbReference>
<evidence type="ECO:0000256" key="9">
    <source>
        <dbReference type="ARBA" id="ARBA00023065"/>
    </source>
</evidence>
<dbReference type="PANTHER" id="PTHR11893:SF20">
    <property type="entry name" value="INNEXIN-3"/>
    <property type="match status" value="1"/>
</dbReference>
<dbReference type="AlphaFoldDB" id="A0A914YYW6"/>
<evidence type="ECO:0000256" key="8">
    <source>
        <dbReference type="ARBA" id="ARBA00022989"/>
    </source>
</evidence>
<dbReference type="GO" id="GO:0005243">
    <property type="term" value="F:gap junction channel activity"/>
    <property type="evidence" value="ECO:0007669"/>
    <property type="project" value="TreeGrafter"/>
</dbReference>
<dbReference type="GO" id="GO:0005886">
    <property type="term" value="C:plasma membrane"/>
    <property type="evidence" value="ECO:0007669"/>
    <property type="project" value="UniProtKB-SubCell"/>
</dbReference>
<evidence type="ECO:0000256" key="10">
    <source>
        <dbReference type="ARBA" id="ARBA00023136"/>
    </source>
</evidence>
<reference evidence="14" key="1">
    <citation type="submission" date="2022-11" db="UniProtKB">
        <authorList>
            <consortium name="WormBaseParasite"/>
        </authorList>
    </citation>
    <scope>IDENTIFICATION</scope>
</reference>
<keyword evidence="5 12" id="KW-0812">Transmembrane</keyword>
<dbReference type="PRINTS" id="PR01262">
    <property type="entry name" value="INNEXIN"/>
</dbReference>
<keyword evidence="7" id="KW-0965">Cell junction</keyword>
<dbReference type="InterPro" id="IPR000990">
    <property type="entry name" value="Innexin"/>
</dbReference>
<evidence type="ECO:0000256" key="11">
    <source>
        <dbReference type="ARBA" id="ARBA00023303"/>
    </source>
</evidence>
<dbReference type="Proteomes" id="UP000887577">
    <property type="component" value="Unplaced"/>
</dbReference>
<keyword evidence="8 12" id="KW-1133">Transmembrane helix</keyword>
<comment type="subcellular location">
    <subcellularLocation>
        <location evidence="1">Cell junction</location>
        <location evidence="1">Gap junction</location>
    </subcellularLocation>
    <subcellularLocation>
        <location evidence="2 12">Cell membrane</location>
        <topology evidence="2 12">Multi-pass membrane protein</topology>
    </subcellularLocation>
</comment>
<evidence type="ECO:0000256" key="1">
    <source>
        <dbReference type="ARBA" id="ARBA00004610"/>
    </source>
</evidence>
<keyword evidence="13" id="KW-1185">Reference proteome</keyword>
<comment type="similarity">
    <text evidence="12">Belongs to the pannexin family.</text>
</comment>
<keyword evidence="9 12" id="KW-0406">Ion transport</keyword>
<keyword evidence="10 12" id="KW-0472">Membrane</keyword>
<dbReference type="GO" id="GO:0005921">
    <property type="term" value="C:gap junction"/>
    <property type="evidence" value="ECO:0007669"/>
    <property type="project" value="UniProtKB-SubCell"/>
</dbReference>
<organism evidence="13 14">
    <name type="scientific">Panagrolaimus superbus</name>
    <dbReference type="NCBI Taxonomy" id="310955"/>
    <lineage>
        <taxon>Eukaryota</taxon>
        <taxon>Metazoa</taxon>
        <taxon>Ecdysozoa</taxon>
        <taxon>Nematoda</taxon>
        <taxon>Chromadorea</taxon>
        <taxon>Rhabditida</taxon>
        <taxon>Tylenchina</taxon>
        <taxon>Panagrolaimomorpha</taxon>
        <taxon>Panagrolaimoidea</taxon>
        <taxon>Panagrolaimidae</taxon>
        <taxon>Panagrolaimus</taxon>
    </lineage>
</organism>
<gene>
    <name evidence="12" type="primary">inx</name>
</gene>
<keyword evidence="4" id="KW-1003">Cell membrane</keyword>
<keyword evidence="3 12" id="KW-0813">Transport</keyword>
<evidence type="ECO:0000256" key="4">
    <source>
        <dbReference type="ARBA" id="ARBA00022475"/>
    </source>
</evidence>
<evidence type="ECO:0000313" key="14">
    <source>
        <dbReference type="WBParaSite" id="PSU_v2.g4828.t1"/>
    </source>
</evidence>
<evidence type="ECO:0000256" key="3">
    <source>
        <dbReference type="ARBA" id="ARBA00022448"/>
    </source>
</evidence>
<evidence type="ECO:0000256" key="5">
    <source>
        <dbReference type="ARBA" id="ARBA00022692"/>
    </source>
</evidence>
<proteinExistence type="inferred from homology"/>
<dbReference type="GO" id="GO:0034220">
    <property type="term" value="P:monoatomic ion transmembrane transport"/>
    <property type="evidence" value="ECO:0007669"/>
    <property type="project" value="UniProtKB-KW"/>
</dbReference>